<dbReference type="GO" id="GO:0071555">
    <property type="term" value="P:cell wall organization"/>
    <property type="evidence" value="ECO:0007669"/>
    <property type="project" value="UniProtKB-KW"/>
</dbReference>
<keyword evidence="11 19" id="KW-0961">Cell wall biogenesis/degradation</keyword>
<dbReference type="SUPFAM" id="SSF63418">
    <property type="entry name" value="MurE/MurF N-terminal domain"/>
    <property type="match status" value="1"/>
</dbReference>
<feature type="binding site" evidence="19">
    <location>
        <position position="378"/>
    </location>
    <ligand>
        <name>meso-2,6-diaminopimelate</name>
        <dbReference type="ChEBI" id="CHEBI:57791"/>
    </ligand>
</feature>
<dbReference type="AlphaFoldDB" id="A0A1L5F6V5"/>
<name>A0A1L5F6V5_CLOKL</name>
<organism evidence="24 25">
    <name type="scientific">Clostridium kluyveri</name>
    <dbReference type="NCBI Taxonomy" id="1534"/>
    <lineage>
        <taxon>Bacteria</taxon>
        <taxon>Bacillati</taxon>
        <taxon>Bacillota</taxon>
        <taxon>Clostridia</taxon>
        <taxon>Eubacteriales</taxon>
        <taxon>Clostridiaceae</taxon>
        <taxon>Clostridium</taxon>
    </lineage>
</organism>
<feature type="binding site" evidence="19">
    <location>
        <position position="179"/>
    </location>
    <ligand>
        <name>UDP-N-acetyl-alpha-D-muramoyl-L-alanyl-D-glutamate</name>
        <dbReference type="ChEBI" id="CHEBI:83900"/>
    </ligand>
</feature>
<dbReference type="UniPathway" id="UPA00219"/>
<dbReference type="GO" id="GO:0009252">
    <property type="term" value="P:peptidoglycan biosynthetic process"/>
    <property type="evidence" value="ECO:0007669"/>
    <property type="project" value="UniProtKB-UniRule"/>
</dbReference>
<feature type="domain" description="Mur ligase N-terminal catalytic" evidence="21">
    <location>
        <begin position="23"/>
        <end position="96"/>
    </location>
</feature>
<evidence type="ECO:0000256" key="4">
    <source>
        <dbReference type="ARBA" id="ARBA00022598"/>
    </source>
</evidence>
<keyword evidence="4 19" id="KW-0436">Ligase</keyword>
<dbReference type="Pfam" id="PF02875">
    <property type="entry name" value="Mur_ligase_C"/>
    <property type="match status" value="1"/>
</dbReference>
<evidence type="ECO:0000313" key="25">
    <source>
        <dbReference type="Proteomes" id="UP000184604"/>
    </source>
</evidence>
<dbReference type="SUPFAM" id="SSF53244">
    <property type="entry name" value="MurD-like peptide ligases, peptide-binding domain"/>
    <property type="match status" value="1"/>
</dbReference>
<dbReference type="InterPro" id="IPR004101">
    <property type="entry name" value="Mur_ligase_C"/>
</dbReference>
<dbReference type="GO" id="GO:0005737">
    <property type="term" value="C:cytoplasm"/>
    <property type="evidence" value="ECO:0007669"/>
    <property type="project" value="UniProtKB-SubCell"/>
</dbReference>
<dbReference type="GO" id="GO:0004326">
    <property type="term" value="F:tetrahydrofolylpolyglutamate synthase activity"/>
    <property type="evidence" value="ECO:0007669"/>
    <property type="project" value="InterPro"/>
</dbReference>
<dbReference type="PANTHER" id="PTHR23135:SF4">
    <property type="entry name" value="UDP-N-ACETYLMURAMOYL-L-ALANYL-D-GLUTAMATE--2,6-DIAMINOPIMELATE LIGASE MURE HOMOLOG, CHLOROPLASTIC"/>
    <property type="match status" value="1"/>
</dbReference>
<evidence type="ECO:0000256" key="3">
    <source>
        <dbReference type="ARBA" id="ARBA00022490"/>
    </source>
</evidence>
<evidence type="ECO:0000256" key="13">
    <source>
        <dbReference type="ARBA" id="ARBA00056782"/>
    </source>
</evidence>
<dbReference type="GO" id="GO:0000287">
    <property type="term" value="F:magnesium ion binding"/>
    <property type="evidence" value="ECO:0007669"/>
    <property type="project" value="UniProtKB-UniRule"/>
</dbReference>
<dbReference type="Proteomes" id="UP000184604">
    <property type="component" value="Chromosome"/>
</dbReference>
<dbReference type="NCBIfam" id="NF001126">
    <property type="entry name" value="PRK00139.1-4"/>
    <property type="match status" value="1"/>
</dbReference>
<dbReference type="GO" id="GO:0008360">
    <property type="term" value="P:regulation of cell shape"/>
    <property type="evidence" value="ECO:0007669"/>
    <property type="project" value="UniProtKB-KW"/>
</dbReference>
<keyword evidence="5 19" id="KW-0132">Cell division</keyword>
<evidence type="ECO:0000256" key="19">
    <source>
        <dbReference type="HAMAP-Rule" id="MF_00208"/>
    </source>
</evidence>
<evidence type="ECO:0000256" key="8">
    <source>
        <dbReference type="ARBA" id="ARBA00022960"/>
    </source>
</evidence>
<protein>
    <recommendedName>
        <fullName evidence="15 19">UDP-N-acetylmuramoyl-L-alanyl-D-glutamate--2,6-diaminopimelate ligase</fullName>
        <ecNumber evidence="14 19">6.3.2.13</ecNumber>
    </recommendedName>
    <alternativeName>
        <fullName evidence="16 19">Meso-A2pm-adding enzyme</fullName>
    </alternativeName>
    <alternativeName>
        <fullName evidence="17 19">Meso-diaminopimelate-adding enzyme</fullName>
    </alternativeName>
    <alternativeName>
        <fullName evidence="18 19">UDP-MurNAc-L-Ala-D-Glu:meso-diaminopimelate ligase</fullName>
    </alternativeName>
    <alternativeName>
        <fullName evidence="19">UDP-MurNAc-tripeptide synthetase</fullName>
    </alternativeName>
    <alternativeName>
        <fullName evidence="19">UDP-N-acetylmuramyl-tripeptide synthetase</fullName>
    </alternativeName>
</protein>
<comment type="caution">
    <text evidence="19">Lacks conserved residue(s) required for the propagation of feature annotation.</text>
</comment>
<evidence type="ECO:0000256" key="7">
    <source>
        <dbReference type="ARBA" id="ARBA00022840"/>
    </source>
</evidence>
<sequence length="485" mass="53965">MNLKDVLRGIDYKIIKGKNDLDIEEIQYDSRKVKTGDLFVCITGYVTDGHKYIESACKNGAAAIVVSKKVDFIPDCTVIEVKDTRKALALISSNYYDNPAENMKIIGITGTNGKTTSTFMVKSILETAGYKVGVVGTISNYIGNKKIPSHRTTPESLELQKLFKEMVDDGVDYCVMEASSHSLYLDRVYGVEFCQALFTNLTRDHLDFHKTFEEYYKSKIILFKNTVNSVINIDDKYGERVYGDAKGKKLTYAMDKNADLMADDLKIHSRGVNFNISYEGNTKHINLNIPGKYNVMNALGSAGVCLAEGIDLNIVKKGLEDMPSVPGRCEIVTKSYDLGYEVVVDYAHTPDGLENILKCAREFTKGKLISVFGCGGDRDSTKRPIMGKIGTELSDFAVVTSDNPRGEEPMAIIKDILTGIEKSDYIVIENRKEAIKKAMEMAETGDVVVIAGKGHEDYQVLKDRTIHFDEREIVAEIIEESTVNN</sequence>
<dbReference type="InterPro" id="IPR036615">
    <property type="entry name" value="Mur_ligase_C_dom_sf"/>
</dbReference>
<dbReference type="GO" id="GO:0051301">
    <property type="term" value="P:cell division"/>
    <property type="evidence" value="ECO:0007669"/>
    <property type="project" value="UniProtKB-KW"/>
</dbReference>
<dbReference type="PROSITE" id="PS01011">
    <property type="entry name" value="FOLYLPOLYGLU_SYNT_1"/>
    <property type="match status" value="1"/>
</dbReference>
<feature type="binding site" evidence="19">
    <location>
        <begin position="152"/>
        <end position="153"/>
    </location>
    <ligand>
        <name>UDP-N-acetyl-alpha-D-muramoyl-L-alanyl-D-glutamate</name>
        <dbReference type="ChEBI" id="CHEBI:83900"/>
    </ligand>
</feature>
<dbReference type="NCBIfam" id="NF001124">
    <property type="entry name" value="PRK00139.1-2"/>
    <property type="match status" value="1"/>
</dbReference>
<evidence type="ECO:0000259" key="21">
    <source>
        <dbReference type="Pfam" id="PF01225"/>
    </source>
</evidence>
<evidence type="ECO:0000256" key="2">
    <source>
        <dbReference type="ARBA" id="ARBA00005898"/>
    </source>
</evidence>
<evidence type="ECO:0000259" key="23">
    <source>
        <dbReference type="Pfam" id="PF08245"/>
    </source>
</evidence>
<keyword evidence="8 19" id="KW-0133">Cell shape</keyword>
<dbReference type="SUPFAM" id="SSF53623">
    <property type="entry name" value="MurD-like peptide ligases, catalytic domain"/>
    <property type="match status" value="1"/>
</dbReference>
<dbReference type="InterPro" id="IPR013221">
    <property type="entry name" value="Mur_ligase_cen"/>
</dbReference>
<dbReference type="InterPro" id="IPR036565">
    <property type="entry name" value="Mur-like_cat_sf"/>
</dbReference>
<evidence type="ECO:0000256" key="15">
    <source>
        <dbReference type="ARBA" id="ARBA00072883"/>
    </source>
</evidence>
<proteinExistence type="inferred from homology"/>
<dbReference type="Gene3D" id="3.40.1390.10">
    <property type="entry name" value="MurE/MurF, N-terminal domain"/>
    <property type="match status" value="1"/>
</dbReference>
<dbReference type="InterPro" id="IPR035911">
    <property type="entry name" value="MurE/MurF_N"/>
</dbReference>
<comment type="function">
    <text evidence="13 19">Catalyzes the addition of meso-diaminopimelic acid to the nucleotide precursor UDP-N-acetylmuramoyl-L-alanyl-D-glutamate (UMAG) in the biosynthesis of bacterial cell-wall peptidoglycan.</text>
</comment>
<accession>A0A1L5F6V5</accession>
<evidence type="ECO:0000256" key="10">
    <source>
        <dbReference type="ARBA" id="ARBA00023306"/>
    </source>
</evidence>
<feature type="binding site" evidence="19">
    <location>
        <position position="30"/>
    </location>
    <ligand>
        <name>UDP-N-acetyl-alpha-D-muramoyl-L-alanyl-D-glutamate</name>
        <dbReference type="ChEBI" id="CHEBI:83900"/>
    </ligand>
</feature>
<comment type="similarity">
    <text evidence="2 19">Belongs to the MurCDEF family. MurE subfamily.</text>
</comment>
<dbReference type="NCBIfam" id="TIGR01085">
    <property type="entry name" value="murE"/>
    <property type="match status" value="1"/>
</dbReference>
<dbReference type="Gene3D" id="3.40.1190.10">
    <property type="entry name" value="Mur-like, catalytic domain"/>
    <property type="match status" value="1"/>
</dbReference>
<comment type="subcellular location">
    <subcellularLocation>
        <location evidence="19 20">Cytoplasm</location>
    </subcellularLocation>
</comment>
<evidence type="ECO:0000256" key="17">
    <source>
        <dbReference type="ARBA" id="ARBA00076158"/>
    </source>
</evidence>
<reference evidence="24 25" key="1">
    <citation type="submission" date="2016-12" db="EMBL/GenBank/DDBJ databases">
        <title>Complete genome sequence of Clostridium kluyveri JZZ isolated from the pit mud of a Chinese flavor liquor-making factory.</title>
        <authorList>
            <person name="Wang Y."/>
        </authorList>
    </citation>
    <scope>NUCLEOTIDE SEQUENCE [LARGE SCALE GENOMIC DNA]</scope>
    <source>
        <strain evidence="24 25">JZZ</strain>
    </source>
</reference>
<keyword evidence="9 19" id="KW-0573">Peptidoglycan synthesis</keyword>
<comment type="PTM">
    <text evidence="19">Carboxylation is probably crucial for Mg(2+) binding and, consequently, for the gamma-phosphate positioning of ATP.</text>
</comment>
<dbReference type="RefSeq" id="WP_073538238.1">
    <property type="nucleotide sequence ID" value="NZ_CP018335.1"/>
</dbReference>
<evidence type="ECO:0000256" key="14">
    <source>
        <dbReference type="ARBA" id="ARBA00066633"/>
    </source>
</evidence>
<evidence type="ECO:0000256" key="18">
    <source>
        <dbReference type="ARBA" id="ARBA00081560"/>
    </source>
</evidence>
<keyword evidence="7 19" id="KW-0067">ATP-binding</keyword>
<gene>
    <name evidence="19" type="primary">murE</name>
    <name evidence="24" type="ORF">BS101_07350</name>
</gene>
<evidence type="ECO:0000259" key="22">
    <source>
        <dbReference type="Pfam" id="PF02875"/>
    </source>
</evidence>
<dbReference type="GO" id="GO:0008765">
    <property type="term" value="F:UDP-N-acetylmuramoylalanyl-D-glutamate-2,6-diaminopimelate ligase activity"/>
    <property type="evidence" value="ECO:0007669"/>
    <property type="project" value="UniProtKB-UniRule"/>
</dbReference>
<evidence type="ECO:0000313" key="24">
    <source>
        <dbReference type="EMBL" id="APM38570.1"/>
    </source>
</evidence>
<evidence type="ECO:0000256" key="5">
    <source>
        <dbReference type="ARBA" id="ARBA00022618"/>
    </source>
</evidence>
<feature type="short sequence motif" description="Meso-diaminopimelate recognition motif" evidence="19">
    <location>
        <begin position="402"/>
        <end position="405"/>
    </location>
</feature>
<dbReference type="FunFam" id="3.90.190.20:FF:000006">
    <property type="entry name" value="UDP-N-acetylmuramoyl-L-alanyl-D-glutamate--2,6-diaminopimelate ligase"/>
    <property type="match status" value="1"/>
</dbReference>
<keyword evidence="19" id="KW-0460">Magnesium</keyword>
<evidence type="ECO:0000256" key="1">
    <source>
        <dbReference type="ARBA" id="ARBA00004752"/>
    </source>
</evidence>
<dbReference type="Pfam" id="PF01225">
    <property type="entry name" value="Mur_ligase"/>
    <property type="match status" value="1"/>
</dbReference>
<comment type="pathway">
    <text evidence="1 19 20">Cell wall biogenesis; peptidoglycan biosynthesis.</text>
</comment>
<dbReference type="InterPro" id="IPR018109">
    <property type="entry name" value="Folylpolyglutamate_synth_CS"/>
</dbReference>
<evidence type="ECO:0000256" key="16">
    <source>
        <dbReference type="ARBA" id="ARBA00075482"/>
    </source>
</evidence>
<dbReference type="Pfam" id="PF08245">
    <property type="entry name" value="Mur_ligase_M"/>
    <property type="match status" value="1"/>
</dbReference>
<feature type="binding site" evidence="19">
    <location>
        <begin position="402"/>
        <end position="405"/>
    </location>
    <ligand>
        <name>meso-2,6-diaminopimelate</name>
        <dbReference type="ChEBI" id="CHEBI:57791"/>
    </ligand>
</feature>
<feature type="modified residue" description="N6-carboxylysine" evidence="19">
    <location>
        <position position="219"/>
    </location>
</feature>
<keyword evidence="10 19" id="KW-0131">Cell cycle</keyword>
<keyword evidence="6 19" id="KW-0547">Nucleotide-binding</keyword>
<feature type="binding site" evidence="19">
    <location>
        <position position="187"/>
    </location>
    <ligand>
        <name>UDP-N-acetyl-alpha-D-muramoyl-L-alanyl-D-glutamate</name>
        <dbReference type="ChEBI" id="CHEBI:83900"/>
    </ligand>
</feature>
<feature type="binding site" evidence="19">
    <location>
        <position position="456"/>
    </location>
    <ligand>
        <name>meso-2,6-diaminopimelate</name>
        <dbReference type="ChEBI" id="CHEBI:57791"/>
    </ligand>
</feature>
<evidence type="ECO:0000256" key="11">
    <source>
        <dbReference type="ARBA" id="ARBA00023316"/>
    </source>
</evidence>
<dbReference type="PANTHER" id="PTHR23135">
    <property type="entry name" value="MUR LIGASE FAMILY MEMBER"/>
    <property type="match status" value="1"/>
</dbReference>
<dbReference type="GO" id="GO:0005524">
    <property type="term" value="F:ATP binding"/>
    <property type="evidence" value="ECO:0007669"/>
    <property type="project" value="UniProtKB-UniRule"/>
</dbReference>
<feature type="domain" description="Mur ligase central" evidence="23">
    <location>
        <begin position="108"/>
        <end position="304"/>
    </location>
</feature>
<evidence type="ECO:0000256" key="20">
    <source>
        <dbReference type="RuleBase" id="RU004135"/>
    </source>
</evidence>
<comment type="catalytic activity">
    <reaction evidence="12 19">
        <text>UDP-N-acetyl-alpha-D-muramoyl-L-alanyl-D-glutamate + meso-2,6-diaminopimelate + ATP = UDP-N-acetyl-alpha-D-muramoyl-L-alanyl-gamma-D-glutamyl-meso-2,6-diaminopimelate + ADP + phosphate + H(+)</text>
        <dbReference type="Rhea" id="RHEA:23676"/>
        <dbReference type="ChEBI" id="CHEBI:15378"/>
        <dbReference type="ChEBI" id="CHEBI:30616"/>
        <dbReference type="ChEBI" id="CHEBI:43474"/>
        <dbReference type="ChEBI" id="CHEBI:57791"/>
        <dbReference type="ChEBI" id="CHEBI:83900"/>
        <dbReference type="ChEBI" id="CHEBI:83905"/>
        <dbReference type="ChEBI" id="CHEBI:456216"/>
        <dbReference type="EC" id="6.3.2.13"/>
    </reaction>
</comment>
<feature type="binding site" evidence="19">
    <location>
        <begin position="110"/>
        <end position="116"/>
    </location>
    <ligand>
        <name>ATP</name>
        <dbReference type="ChEBI" id="CHEBI:30616"/>
    </ligand>
</feature>
<evidence type="ECO:0000256" key="9">
    <source>
        <dbReference type="ARBA" id="ARBA00022984"/>
    </source>
</evidence>
<comment type="cofactor">
    <cofactor evidence="19">
        <name>Mg(2+)</name>
        <dbReference type="ChEBI" id="CHEBI:18420"/>
    </cofactor>
</comment>
<dbReference type="InterPro" id="IPR005761">
    <property type="entry name" value="UDP-N-AcMur-Glu-dNH2Pim_ligase"/>
</dbReference>
<dbReference type="HAMAP" id="MF_00208">
    <property type="entry name" value="MurE"/>
    <property type="match status" value="1"/>
</dbReference>
<dbReference type="InterPro" id="IPR000713">
    <property type="entry name" value="Mur_ligase_N"/>
</dbReference>
<evidence type="ECO:0000256" key="12">
    <source>
        <dbReference type="ARBA" id="ARBA00050251"/>
    </source>
</evidence>
<keyword evidence="3 19" id="KW-0963">Cytoplasm</keyword>
<feature type="binding site" evidence="19">
    <location>
        <position position="452"/>
    </location>
    <ligand>
        <name>meso-2,6-diaminopimelate</name>
        <dbReference type="ChEBI" id="CHEBI:57791"/>
    </ligand>
</feature>
<evidence type="ECO:0000256" key="6">
    <source>
        <dbReference type="ARBA" id="ARBA00022741"/>
    </source>
</evidence>
<dbReference type="OrthoDB" id="9800958at2"/>
<dbReference type="EMBL" id="CP018335">
    <property type="protein sequence ID" value="APM38570.1"/>
    <property type="molecule type" value="Genomic_DNA"/>
</dbReference>
<dbReference type="Gene3D" id="3.90.190.20">
    <property type="entry name" value="Mur ligase, C-terminal domain"/>
    <property type="match status" value="1"/>
</dbReference>
<feature type="domain" description="Mur ligase C-terminal" evidence="22">
    <location>
        <begin position="327"/>
        <end position="454"/>
    </location>
</feature>
<dbReference type="EC" id="6.3.2.13" evidence="14 19"/>